<name>A0A9E7ZU69_9HYPH</name>
<sequence length="280" mass="29969">MSTQIHPIRPGSLTKLSQAPAHPLEQDATLRRARGQNFVVDWIEGGAGTSFASRSSCETMLIAAESGGAVLRHNGSEVTMPGRTIAILPAGETVIDFGGEATLIHLSGASALADGMDPANAADYASPDAAVAEPGKPSTALVPGIRLHSIDALKAPADKPRLKMLRSADISINWVEYHGLRDRTALSPHDHADFEQGSLAICGNFLHHLRVPWGPDATQWQDDRHIEAPPASLMVIPPRVIHTTEGLGDGHHILLDVFCPPRTDFLAKGWISNDTEYDNS</sequence>
<dbReference type="InterPro" id="IPR014710">
    <property type="entry name" value="RmlC-like_jellyroll"/>
</dbReference>
<protein>
    <submittedName>
        <fullName evidence="2">Uncharacterized protein</fullName>
    </submittedName>
</protein>
<dbReference type="EMBL" id="CP102774">
    <property type="protein sequence ID" value="UZF87197.1"/>
    <property type="molecule type" value="Genomic_DNA"/>
</dbReference>
<reference evidence="2" key="1">
    <citation type="submission" date="2022-08" db="EMBL/GenBank/DDBJ databases">
        <title>Complete Genome Sequences of 2 Bosea sp. soil isolates.</title>
        <authorList>
            <person name="Alvarez Arevalo M."/>
            <person name="Sterndorff E.B."/>
            <person name="Faurdal D."/>
            <person name="Joergensen T.S."/>
            <person name="Weber T."/>
        </authorList>
    </citation>
    <scope>NUCLEOTIDE SEQUENCE</scope>
    <source>
        <strain evidence="2">NBC_00436</strain>
    </source>
</reference>
<dbReference type="SUPFAM" id="SSF51182">
    <property type="entry name" value="RmlC-like cupins"/>
    <property type="match status" value="1"/>
</dbReference>
<organism evidence="2">
    <name type="scientific">Bosea sp. NBC_00436</name>
    <dbReference type="NCBI Taxonomy" id="2969620"/>
    <lineage>
        <taxon>Bacteria</taxon>
        <taxon>Pseudomonadati</taxon>
        <taxon>Pseudomonadota</taxon>
        <taxon>Alphaproteobacteria</taxon>
        <taxon>Hyphomicrobiales</taxon>
        <taxon>Boseaceae</taxon>
        <taxon>Bosea</taxon>
    </lineage>
</organism>
<proteinExistence type="predicted"/>
<gene>
    <name evidence="2" type="ORF">NWE54_26200</name>
</gene>
<evidence type="ECO:0000313" key="2">
    <source>
        <dbReference type="EMBL" id="UZF87197.1"/>
    </source>
</evidence>
<evidence type="ECO:0000256" key="1">
    <source>
        <dbReference type="SAM" id="MobiDB-lite"/>
    </source>
</evidence>
<dbReference type="InterPro" id="IPR011051">
    <property type="entry name" value="RmlC_Cupin_sf"/>
</dbReference>
<dbReference type="AlphaFoldDB" id="A0A9E7ZU69"/>
<accession>A0A9E7ZU69</accession>
<dbReference type="Gene3D" id="2.60.120.10">
    <property type="entry name" value="Jelly Rolls"/>
    <property type="match status" value="1"/>
</dbReference>
<feature type="region of interest" description="Disordered" evidence="1">
    <location>
        <begin position="1"/>
        <end position="23"/>
    </location>
</feature>